<dbReference type="Gene3D" id="2.60.40.1180">
    <property type="entry name" value="Golgi alpha-mannosidase II"/>
    <property type="match status" value="1"/>
</dbReference>
<comment type="similarity">
    <text evidence="4 10">Belongs to the glycosyl hydrolase 13 family. GlgB subfamily.</text>
</comment>
<dbReference type="RefSeq" id="WP_122626113.1">
    <property type="nucleotide sequence ID" value="NZ_UPPP01000052.1"/>
</dbReference>
<feature type="active site" description="Proton donor" evidence="10 11">
    <location>
        <position position="359"/>
    </location>
</feature>
<dbReference type="Pfam" id="PF00128">
    <property type="entry name" value="Alpha-amylase"/>
    <property type="match status" value="1"/>
</dbReference>
<keyword evidence="8 10" id="KW-0320">Glycogen biosynthesis</keyword>
<dbReference type="GO" id="GO:0004553">
    <property type="term" value="F:hydrolase activity, hydrolyzing O-glycosyl compounds"/>
    <property type="evidence" value="ECO:0007669"/>
    <property type="project" value="InterPro"/>
</dbReference>
<dbReference type="FunFam" id="2.60.40.1180:FF:000002">
    <property type="entry name" value="1,4-alpha-glucan branching enzyme GlgB"/>
    <property type="match status" value="1"/>
</dbReference>
<evidence type="ECO:0000256" key="6">
    <source>
        <dbReference type="ARBA" id="ARBA00022676"/>
    </source>
</evidence>
<dbReference type="InterPro" id="IPR037439">
    <property type="entry name" value="Branching_enzy"/>
</dbReference>
<comment type="catalytic activity">
    <reaction evidence="1 10">
        <text>Transfers a segment of a (1-&gt;4)-alpha-D-glucan chain to a primary hydroxy group in a similar glucan chain.</text>
        <dbReference type="EC" id="2.4.1.18"/>
    </reaction>
</comment>
<dbReference type="SUPFAM" id="SSF81296">
    <property type="entry name" value="E set domains"/>
    <property type="match status" value="1"/>
</dbReference>
<evidence type="ECO:0000256" key="2">
    <source>
        <dbReference type="ARBA" id="ARBA00002953"/>
    </source>
</evidence>
<dbReference type="CDD" id="cd11322">
    <property type="entry name" value="AmyAc_Glg_BE"/>
    <property type="match status" value="1"/>
</dbReference>
<evidence type="ECO:0000256" key="7">
    <source>
        <dbReference type="ARBA" id="ARBA00022679"/>
    </source>
</evidence>
<proteinExistence type="inferred from homology"/>
<evidence type="ECO:0000256" key="1">
    <source>
        <dbReference type="ARBA" id="ARBA00000826"/>
    </source>
</evidence>
<dbReference type="GO" id="GO:0005978">
    <property type="term" value="P:glycogen biosynthetic process"/>
    <property type="evidence" value="ECO:0007669"/>
    <property type="project" value="UniProtKB-UniRule"/>
</dbReference>
<dbReference type="InterPro" id="IPR014756">
    <property type="entry name" value="Ig_E-set"/>
</dbReference>
<dbReference type="FunFam" id="3.20.20.80:FF:000003">
    <property type="entry name" value="1,4-alpha-glucan branching enzyme GlgB"/>
    <property type="match status" value="1"/>
</dbReference>
<evidence type="ECO:0000259" key="12">
    <source>
        <dbReference type="SMART" id="SM00642"/>
    </source>
</evidence>
<keyword evidence="14" id="KW-1185">Reference proteome</keyword>
<dbReference type="GO" id="GO:0003844">
    <property type="term" value="F:1,4-alpha-glucan branching enzyme activity"/>
    <property type="evidence" value="ECO:0007669"/>
    <property type="project" value="UniProtKB-UniRule"/>
</dbReference>
<dbReference type="Gene3D" id="2.60.40.10">
    <property type="entry name" value="Immunoglobulins"/>
    <property type="match status" value="1"/>
</dbReference>
<dbReference type="UniPathway" id="UPA00164"/>
<dbReference type="EMBL" id="UPPP01000052">
    <property type="protein sequence ID" value="VBB05024.1"/>
    <property type="molecule type" value="Genomic_DNA"/>
</dbReference>
<dbReference type="NCBIfam" id="NF008967">
    <property type="entry name" value="PRK12313.1"/>
    <property type="match status" value="1"/>
</dbReference>
<sequence length="631" mass="73038">MTISAFDTYLFHEGSHYYSYKMLGAHLTEAEGTPGVQFSVWAPHAQAVYVTGDFNGWRGQDHGMSRVAESGIWLLFVPGVQEGELYKFEIHTPEGQVFLKADPFAFSAECRPGTASRVASLEKYVWHDQFWTAQKQKESSYERPMLIYEVHLGSWRHTGQGTFLSYRETAEELAKYAAGMGYTHIELLPVMEHPLDASWGYQVTGFFAATSRYGTPEDFMFLVDTCHQYGIGVILDWVPGHFCKDDHGLRMFDGTPLYECGWSARSENPGWGTANFDFGKPEVLSFLISNAMFWLDVYHVDGLRVDAVANMLYLDYGKEGGEWLPNQYGGRENLEAIQFLRKLNETVFKQHPQVLMIAEESTAWPLVSRPAYLGGLGFNYKWNMGWMNDMLRYMEMDSIHRKWEHQLLTFSLMYAFSENFILPLSHDEVVHGKRSLLNKMPGDYWQKFAGLRSFYGYMMAHPGKKLLFMGGEFGQFIEWKEYDSLDWHLLEYDMHRKLHHYVKELNHFYLSARAFWQEDTNWQGFEWIDCNDYLHSIVTFMRRGRAAADTVIILANFTPAVHEGYRIGVPGPGRYREVFNSDREEYGGSGQKNEGVFTAEPIPWQNQAYSLVLRIPPLATIYWQRLQEESD</sequence>
<dbReference type="OrthoDB" id="9800174at2"/>
<evidence type="ECO:0000256" key="3">
    <source>
        <dbReference type="ARBA" id="ARBA00004964"/>
    </source>
</evidence>
<dbReference type="SUPFAM" id="SSF51011">
    <property type="entry name" value="Glycosyl hydrolase domain"/>
    <property type="match status" value="1"/>
</dbReference>
<organism evidence="13 14">
    <name type="scientific">Lucifera butyrica</name>
    <dbReference type="NCBI Taxonomy" id="1351585"/>
    <lineage>
        <taxon>Bacteria</taxon>
        <taxon>Bacillati</taxon>
        <taxon>Bacillota</taxon>
        <taxon>Negativicutes</taxon>
        <taxon>Veillonellales</taxon>
        <taxon>Veillonellaceae</taxon>
        <taxon>Lucifera</taxon>
    </lineage>
</organism>
<dbReference type="InterPro" id="IPR017853">
    <property type="entry name" value="GH"/>
</dbReference>
<dbReference type="Gene3D" id="3.20.20.80">
    <property type="entry name" value="Glycosidases"/>
    <property type="match status" value="1"/>
</dbReference>
<accession>A0A498R0K1</accession>
<dbReference type="SMART" id="SM00642">
    <property type="entry name" value="Aamy"/>
    <property type="match status" value="1"/>
</dbReference>
<dbReference type="NCBIfam" id="NF003811">
    <property type="entry name" value="PRK05402.1"/>
    <property type="match status" value="1"/>
</dbReference>
<dbReference type="SUPFAM" id="SSF51445">
    <property type="entry name" value="(Trans)glycosidases"/>
    <property type="match status" value="1"/>
</dbReference>
<dbReference type="InterPro" id="IPR013783">
    <property type="entry name" value="Ig-like_fold"/>
</dbReference>
<dbReference type="PANTHER" id="PTHR43651:SF3">
    <property type="entry name" value="1,4-ALPHA-GLUCAN-BRANCHING ENZYME"/>
    <property type="match status" value="1"/>
</dbReference>
<evidence type="ECO:0000256" key="11">
    <source>
        <dbReference type="PIRSR" id="PIRSR000463-1"/>
    </source>
</evidence>
<protein>
    <recommendedName>
        <fullName evidence="10">1,4-alpha-glucan branching enzyme GlgB</fullName>
        <ecNumber evidence="10">2.4.1.18</ecNumber>
    </recommendedName>
    <alternativeName>
        <fullName evidence="10">1,4-alpha-D-glucan:1,4-alpha-D-glucan 6-glucosyl-transferase</fullName>
    </alternativeName>
    <alternativeName>
        <fullName evidence="10">Alpha-(1-&gt;4)-glucan branching enzyme</fullName>
    </alternativeName>
    <alternativeName>
        <fullName evidence="10">Glycogen branching enzyme</fullName>
        <shortName evidence="10">BE</shortName>
    </alternativeName>
</protein>
<dbReference type="CDD" id="cd02855">
    <property type="entry name" value="E_set_GBE_prok_N"/>
    <property type="match status" value="1"/>
</dbReference>
<feature type="active site" description="Nucleophile" evidence="10 11">
    <location>
        <position position="306"/>
    </location>
</feature>
<dbReference type="InterPro" id="IPR044143">
    <property type="entry name" value="GlgB_N_E_set_prok"/>
</dbReference>
<keyword evidence="5 10" id="KW-0321">Glycogen metabolism</keyword>
<dbReference type="EC" id="2.4.1.18" evidence="10"/>
<dbReference type="InterPro" id="IPR004193">
    <property type="entry name" value="Glyco_hydro_13_N"/>
</dbReference>
<dbReference type="Proteomes" id="UP000277811">
    <property type="component" value="Unassembled WGS sequence"/>
</dbReference>
<comment type="function">
    <text evidence="2 10">Catalyzes the formation of the alpha-1,6-glucosidic linkages in glycogen by scission of a 1,4-alpha-linked oligosaccharide from growing alpha-1,4-glucan chains and the subsequent attachment of the oligosaccharide to the alpha-1,6 position.</text>
</comment>
<dbReference type="HAMAP" id="MF_00685">
    <property type="entry name" value="GlgB"/>
    <property type="match status" value="1"/>
</dbReference>
<gene>
    <name evidence="10" type="primary">glgB</name>
    <name evidence="13" type="ORF">LUCI_0230</name>
</gene>
<dbReference type="FunFam" id="2.60.40.10:FF:000169">
    <property type="entry name" value="1,4-alpha-glucan branching enzyme GlgB"/>
    <property type="match status" value="1"/>
</dbReference>
<comment type="pathway">
    <text evidence="3 10">Glycan biosynthesis; glycogen biosynthesis.</text>
</comment>
<evidence type="ECO:0000256" key="8">
    <source>
        <dbReference type="ARBA" id="ARBA00023056"/>
    </source>
</evidence>
<feature type="domain" description="Glycosyl hydrolase family 13 catalytic" evidence="12">
    <location>
        <begin position="149"/>
        <end position="509"/>
    </location>
</feature>
<evidence type="ECO:0000256" key="4">
    <source>
        <dbReference type="ARBA" id="ARBA00009000"/>
    </source>
</evidence>
<evidence type="ECO:0000256" key="10">
    <source>
        <dbReference type="HAMAP-Rule" id="MF_00685"/>
    </source>
</evidence>
<comment type="subunit">
    <text evidence="10">Monomer.</text>
</comment>
<dbReference type="InterPro" id="IPR006048">
    <property type="entry name" value="A-amylase/branching_C"/>
</dbReference>
<dbReference type="GO" id="GO:0005829">
    <property type="term" value="C:cytosol"/>
    <property type="evidence" value="ECO:0007669"/>
    <property type="project" value="TreeGrafter"/>
</dbReference>
<keyword evidence="6 10" id="KW-0328">Glycosyltransferase</keyword>
<dbReference type="Pfam" id="PF02806">
    <property type="entry name" value="Alpha-amylase_C"/>
    <property type="match status" value="1"/>
</dbReference>
<keyword evidence="9 10" id="KW-0119">Carbohydrate metabolism</keyword>
<dbReference type="PANTHER" id="PTHR43651">
    <property type="entry name" value="1,4-ALPHA-GLUCAN-BRANCHING ENZYME"/>
    <property type="match status" value="1"/>
</dbReference>
<dbReference type="GO" id="GO:0043169">
    <property type="term" value="F:cation binding"/>
    <property type="evidence" value="ECO:0007669"/>
    <property type="project" value="InterPro"/>
</dbReference>
<dbReference type="InterPro" id="IPR006407">
    <property type="entry name" value="GlgB"/>
</dbReference>
<name>A0A498R0K1_9FIRM</name>
<evidence type="ECO:0000313" key="14">
    <source>
        <dbReference type="Proteomes" id="UP000277811"/>
    </source>
</evidence>
<reference evidence="13 14" key="1">
    <citation type="submission" date="2018-06" db="EMBL/GenBank/DDBJ databases">
        <authorList>
            <person name="Strepis N."/>
        </authorList>
    </citation>
    <scope>NUCLEOTIDE SEQUENCE [LARGE SCALE GENOMIC DNA]</scope>
    <source>
        <strain evidence="13">LUCI</strain>
    </source>
</reference>
<evidence type="ECO:0000256" key="9">
    <source>
        <dbReference type="ARBA" id="ARBA00023277"/>
    </source>
</evidence>
<evidence type="ECO:0000313" key="13">
    <source>
        <dbReference type="EMBL" id="VBB05024.1"/>
    </source>
</evidence>
<evidence type="ECO:0000256" key="5">
    <source>
        <dbReference type="ARBA" id="ARBA00022600"/>
    </source>
</evidence>
<dbReference type="PIRSF" id="PIRSF000463">
    <property type="entry name" value="GlgB"/>
    <property type="match status" value="1"/>
</dbReference>
<dbReference type="InterPro" id="IPR013780">
    <property type="entry name" value="Glyco_hydro_b"/>
</dbReference>
<dbReference type="AlphaFoldDB" id="A0A498R0K1"/>
<dbReference type="Pfam" id="PF02922">
    <property type="entry name" value="CBM_48"/>
    <property type="match status" value="1"/>
</dbReference>
<keyword evidence="7 10" id="KW-0808">Transferase</keyword>
<dbReference type="InterPro" id="IPR006047">
    <property type="entry name" value="GH13_cat_dom"/>
</dbReference>
<dbReference type="NCBIfam" id="TIGR01515">
    <property type="entry name" value="branching_enzym"/>
    <property type="match status" value="1"/>
</dbReference>